<organism evidence="1">
    <name type="scientific">Spodoptera frugiperda</name>
    <name type="common">Fall armyworm</name>
    <dbReference type="NCBI Taxonomy" id="7108"/>
    <lineage>
        <taxon>Eukaryota</taxon>
        <taxon>Metazoa</taxon>
        <taxon>Ecdysozoa</taxon>
        <taxon>Arthropoda</taxon>
        <taxon>Hexapoda</taxon>
        <taxon>Insecta</taxon>
        <taxon>Pterygota</taxon>
        <taxon>Neoptera</taxon>
        <taxon>Endopterygota</taxon>
        <taxon>Lepidoptera</taxon>
        <taxon>Glossata</taxon>
        <taxon>Ditrysia</taxon>
        <taxon>Noctuoidea</taxon>
        <taxon>Noctuidae</taxon>
        <taxon>Amphipyrinae</taxon>
        <taxon>Spodoptera</taxon>
    </lineage>
</organism>
<name>A0A2H1VE05_SPOFR</name>
<dbReference type="EMBL" id="ODYU01002019">
    <property type="protein sequence ID" value="SOQ39006.1"/>
    <property type="molecule type" value="Genomic_DNA"/>
</dbReference>
<evidence type="ECO:0000313" key="1">
    <source>
        <dbReference type="EMBL" id="SOQ39006.1"/>
    </source>
</evidence>
<accession>A0A2H1VE05</accession>
<sequence>MFPLLLFELEPRKPRECLLSVQTAGDSHNSLPRYLYKEQLLQHAPGKYNYAQSALSQIVRK</sequence>
<protein>
    <submittedName>
        <fullName evidence="1">SFRICE_024842</fullName>
    </submittedName>
</protein>
<gene>
    <name evidence="1" type="ORF">SFRICE_024842</name>
</gene>
<proteinExistence type="predicted"/>
<reference evidence="1" key="1">
    <citation type="submission" date="2016-07" db="EMBL/GenBank/DDBJ databases">
        <authorList>
            <person name="Bretaudeau A."/>
        </authorList>
    </citation>
    <scope>NUCLEOTIDE SEQUENCE</scope>
    <source>
        <strain evidence="1">Rice</strain>
        <tissue evidence="1">Whole body</tissue>
    </source>
</reference>
<dbReference type="AlphaFoldDB" id="A0A2H1VE05"/>